<protein>
    <submittedName>
        <fullName evidence="1">Tat pathway signal sequence domain protein</fullName>
    </submittedName>
</protein>
<dbReference type="PROSITE" id="PS51318">
    <property type="entry name" value="TAT"/>
    <property type="match status" value="1"/>
</dbReference>
<organism evidence="1 2">
    <name type="scientific">Faecalibacterium duncaniae (strain DSM 17677 / JCM 31915 / A2-165)</name>
    <name type="common">Faecalibacterium prausnitzii</name>
    <dbReference type="NCBI Taxonomy" id="411483"/>
    <lineage>
        <taxon>Bacteria</taxon>
        <taxon>Bacillati</taxon>
        <taxon>Bacillota</taxon>
        <taxon>Clostridia</taxon>
        <taxon>Eubacteriales</taxon>
        <taxon>Oscillospiraceae</taxon>
        <taxon>Faecalibacterium</taxon>
    </lineage>
</organism>
<dbReference type="OrthoDB" id="9907071at2"/>
<dbReference type="RefSeq" id="WP_005935407.1">
    <property type="nucleotide sequence ID" value="NZ_CP022479.1"/>
</dbReference>
<dbReference type="NCBIfam" id="TIGR01409">
    <property type="entry name" value="TAT_signal_seq"/>
    <property type="match status" value="1"/>
</dbReference>
<evidence type="ECO:0000313" key="1">
    <source>
        <dbReference type="EMBL" id="EEU95318.1"/>
    </source>
</evidence>
<sequence>MKELNRRAFLTLTGAAVAMMALAACGDEPYAPPAPPAPPAPTTSKEAELVAAINKVWKEKYDAKAVVHEQLTLNQDAVGAIRCYGRVFEEANETPHTLKDPDHKIIFGELNGLEDKILNKYGKDSLAGMAGISEPSPDMVVALEDAYSCEDTAVRTFVAKLLNNSNSAKAEFISIYCPVVQGKTYMTAVVFRNNKA</sequence>
<dbReference type="AlphaFoldDB" id="C7H9W1"/>
<dbReference type="InterPro" id="IPR019546">
    <property type="entry name" value="TAT_signal_bac_arc"/>
</dbReference>
<dbReference type="PROSITE" id="PS51257">
    <property type="entry name" value="PROKAR_LIPOPROTEIN"/>
    <property type="match status" value="1"/>
</dbReference>
<dbReference type="GeneID" id="90661171"/>
<dbReference type="STRING" id="411483.FAEPRAA2165_03115"/>
<dbReference type="PATRIC" id="fig|411483.3.peg.2470"/>
<comment type="caution">
    <text evidence="1">The sequence shown here is derived from an EMBL/GenBank/DDBJ whole genome shotgun (WGS) entry which is preliminary data.</text>
</comment>
<gene>
    <name evidence="1" type="ORF">FAEPRAA2165_03115</name>
</gene>
<evidence type="ECO:0000313" key="2">
    <source>
        <dbReference type="Proteomes" id="UP000004619"/>
    </source>
</evidence>
<keyword evidence="2" id="KW-1185">Reference proteome</keyword>
<dbReference type="HOGENOM" id="CLU_1330283_0_0_9"/>
<dbReference type="Proteomes" id="UP000004619">
    <property type="component" value="Unassembled WGS sequence"/>
</dbReference>
<dbReference type="InterPro" id="IPR006311">
    <property type="entry name" value="TAT_signal"/>
</dbReference>
<name>C7H9W1_FAED2</name>
<accession>C7H9W1</accession>
<proteinExistence type="predicted"/>
<dbReference type="EMBL" id="ACOP02000082">
    <property type="protein sequence ID" value="EEU95318.1"/>
    <property type="molecule type" value="Genomic_DNA"/>
</dbReference>
<reference evidence="1" key="1">
    <citation type="submission" date="2009-08" db="EMBL/GenBank/DDBJ databases">
        <authorList>
            <person name="Weinstock G."/>
            <person name="Sodergren E."/>
            <person name="Clifton S."/>
            <person name="Fulton L."/>
            <person name="Fulton B."/>
            <person name="Courtney L."/>
            <person name="Fronick C."/>
            <person name="Harrison M."/>
            <person name="Strong C."/>
            <person name="Farmer C."/>
            <person name="Delahaunty K."/>
            <person name="Markovic C."/>
            <person name="Hall O."/>
            <person name="Minx P."/>
            <person name="Tomlinson C."/>
            <person name="Mitreva M."/>
            <person name="Nelson J."/>
            <person name="Hou S."/>
            <person name="Wollam A."/>
            <person name="Pepin K.H."/>
            <person name="Johnson M."/>
            <person name="Bhonagiri V."/>
            <person name="Nash W.E."/>
            <person name="Warren W."/>
            <person name="Chinwalla A."/>
            <person name="Mardis E.R."/>
            <person name="Wilson R.K."/>
        </authorList>
    </citation>
    <scope>NUCLEOTIDE SEQUENCE [LARGE SCALE GENOMIC DNA]</scope>
    <source>
        <strain evidence="1">A2-165</strain>
    </source>
</reference>